<organism evidence="1 2">
    <name type="scientific">Lacticaseibacillus paracasei N1115</name>
    <dbReference type="NCBI Taxonomy" id="1446494"/>
    <lineage>
        <taxon>Bacteria</taxon>
        <taxon>Bacillati</taxon>
        <taxon>Bacillota</taxon>
        <taxon>Bacilli</taxon>
        <taxon>Lactobacillales</taxon>
        <taxon>Lactobacillaceae</taxon>
        <taxon>Lacticaseibacillus</taxon>
    </lineage>
</organism>
<name>A0A806LHI7_LACPA</name>
<dbReference type="EMBL" id="CP007122">
    <property type="protein sequence ID" value="AHJ33672.1"/>
    <property type="molecule type" value="Genomic_DNA"/>
</dbReference>
<dbReference type="InterPro" id="IPR021080">
    <property type="entry name" value="Minor_capsid_protein"/>
</dbReference>
<evidence type="ECO:0000313" key="1">
    <source>
        <dbReference type="EMBL" id="AHJ33672.1"/>
    </source>
</evidence>
<accession>A0A806LHI7</accession>
<sequence length="122" mass="13375">MGVKVTVDVDLMSKLGPKAQGKALTAAATQLDTELTDYNTGVVPMLHEDLRKTATPDGSNVDFNSAYAAAQFNGGYTKKDGTKVTFQHYTTEGTGPHWDKMIEDNDQKMSRIREAYLKGMNL</sequence>
<dbReference type="AlphaFoldDB" id="A0A806LHI7"/>
<evidence type="ECO:0000313" key="2">
    <source>
        <dbReference type="Proteomes" id="UP000019441"/>
    </source>
</evidence>
<dbReference type="Proteomes" id="UP000019441">
    <property type="component" value="Chromosome"/>
</dbReference>
<gene>
    <name evidence="1" type="ORF">AF91_11025</name>
</gene>
<reference evidence="1 2" key="1">
    <citation type="journal article" date="2014" name="Genome Announc.">
        <title>Whole Genome Sequence of the Probiotic Strain Lactobacillus paracasei N1115, Isolated from Traditional Chinese Fermented Milk.</title>
        <authorList>
            <person name="Wang S."/>
            <person name="Zhu H."/>
            <person name="He F."/>
            <person name="Luo Y."/>
            <person name="Kang Z."/>
            <person name="Lu C."/>
            <person name="Feng L."/>
            <person name="Lu X."/>
            <person name="Xue Y."/>
            <person name="Wang H."/>
        </authorList>
    </citation>
    <scope>NUCLEOTIDE SEQUENCE [LARGE SCALE GENOMIC DNA]</scope>
    <source>
        <strain evidence="1 2">N1115</strain>
    </source>
</reference>
<dbReference type="KEGG" id="lpq:AF91_11025"/>
<dbReference type="Pfam" id="PF11114">
    <property type="entry name" value="Minor_capsid_2"/>
    <property type="match status" value="1"/>
</dbReference>
<dbReference type="RefSeq" id="WP_025376246.1">
    <property type="nucleotide sequence ID" value="NZ_CP007122.1"/>
</dbReference>
<protein>
    <submittedName>
        <fullName evidence="1">Minor capsid protein 2</fullName>
    </submittedName>
</protein>
<proteinExistence type="predicted"/>